<proteinExistence type="predicted"/>
<dbReference type="OrthoDB" id="9810303at2"/>
<dbReference type="EMBL" id="NPMS01000005">
    <property type="protein sequence ID" value="OZU88381.1"/>
    <property type="molecule type" value="Genomic_DNA"/>
</dbReference>
<evidence type="ECO:0000259" key="1">
    <source>
        <dbReference type="Pfam" id="PF00535"/>
    </source>
</evidence>
<dbReference type="Proteomes" id="UP000216498">
    <property type="component" value="Unassembled WGS sequence"/>
</dbReference>
<gene>
    <name evidence="2" type="ORF">CIL03_12085</name>
</gene>
<dbReference type="InterPro" id="IPR050256">
    <property type="entry name" value="Glycosyltransferase_2"/>
</dbReference>
<organism evidence="2 3">
    <name type="scientific">Virgibacillus indicus</name>
    <dbReference type="NCBI Taxonomy" id="2024554"/>
    <lineage>
        <taxon>Bacteria</taxon>
        <taxon>Bacillati</taxon>
        <taxon>Bacillota</taxon>
        <taxon>Bacilli</taxon>
        <taxon>Bacillales</taxon>
        <taxon>Bacillaceae</taxon>
        <taxon>Virgibacillus</taxon>
    </lineage>
</organism>
<comment type="caution">
    <text evidence="2">The sequence shown here is derived from an EMBL/GenBank/DDBJ whole genome shotgun (WGS) entry which is preliminary data.</text>
</comment>
<dbReference type="InterPro" id="IPR029044">
    <property type="entry name" value="Nucleotide-diphossugar_trans"/>
</dbReference>
<evidence type="ECO:0000313" key="2">
    <source>
        <dbReference type="EMBL" id="OZU88381.1"/>
    </source>
</evidence>
<reference evidence="2 3" key="1">
    <citation type="submission" date="2017-08" db="EMBL/GenBank/DDBJ databases">
        <title>Virgibacillus indicus sp. nov. and Virgibacillus profoundi sp. nov, two moderately halophilic bacteria isolated from marine sediment by using the Microfluidic Streak Plate.</title>
        <authorList>
            <person name="Xu B."/>
            <person name="Hu B."/>
            <person name="Wang J."/>
            <person name="Zhu Y."/>
            <person name="Huang L."/>
            <person name="Du W."/>
            <person name="Huang Y."/>
        </authorList>
    </citation>
    <scope>NUCLEOTIDE SEQUENCE [LARGE SCALE GENOMIC DNA]</scope>
    <source>
        <strain evidence="2 3">IO3-P2-C2</strain>
    </source>
</reference>
<accession>A0A265N999</accession>
<dbReference type="FunFam" id="3.90.550.10:FF:000123">
    <property type="entry name" value="Cell wall biosynthesis glycosyltransferase"/>
    <property type="match status" value="1"/>
</dbReference>
<name>A0A265N999_9BACI</name>
<dbReference type="Gene3D" id="3.90.550.10">
    <property type="entry name" value="Spore Coat Polysaccharide Biosynthesis Protein SpsA, Chain A"/>
    <property type="match status" value="1"/>
</dbReference>
<dbReference type="InterPro" id="IPR001173">
    <property type="entry name" value="Glyco_trans_2-like"/>
</dbReference>
<dbReference type="PANTHER" id="PTHR48090:SF7">
    <property type="entry name" value="RFBJ PROTEIN"/>
    <property type="match status" value="1"/>
</dbReference>
<dbReference type="CDD" id="cd04179">
    <property type="entry name" value="DPM_DPG-synthase_like"/>
    <property type="match status" value="1"/>
</dbReference>
<protein>
    <submittedName>
        <fullName evidence="2">Glycosyl transferase family 2</fullName>
    </submittedName>
</protein>
<dbReference type="PANTHER" id="PTHR48090">
    <property type="entry name" value="UNDECAPRENYL-PHOSPHATE 4-DEOXY-4-FORMAMIDO-L-ARABINOSE TRANSFERASE-RELATED"/>
    <property type="match status" value="1"/>
</dbReference>
<dbReference type="SUPFAM" id="SSF53448">
    <property type="entry name" value="Nucleotide-diphospho-sugar transferases"/>
    <property type="match status" value="1"/>
</dbReference>
<dbReference type="AlphaFoldDB" id="A0A265N999"/>
<dbReference type="GO" id="GO:0016740">
    <property type="term" value="F:transferase activity"/>
    <property type="evidence" value="ECO:0007669"/>
    <property type="project" value="UniProtKB-KW"/>
</dbReference>
<evidence type="ECO:0000313" key="3">
    <source>
        <dbReference type="Proteomes" id="UP000216498"/>
    </source>
</evidence>
<sequence length="240" mass="27490">MLSLLDTPKILIIVPAYNEEANIASTLENLTGLKEKISSLEICVVNDGSNDRTKEITREFEVVQIELPQNLGIGGAVQTGYKYAYNNGFEIAVQFDADGQHNAEDLFQLIDPIIKDEADMVIGSRFLKKTSYRGSVMRRIGIYYFYVILRFLTKQRFTDPTSGYRAINARVIELFIKNYPKDYPEPEVLIQLYKKNLRMKEITANMQQRQGGESSISSWRSVYYMGKVTLSILMQKIVKE</sequence>
<dbReference type="Pfam" id="PF00535">
    <property type="entry name" value="Glycos_transf_2"/>
    <property type="match status" value="1"/>
</dbReference>
<keyword evidence="3" id="KW-1185">Reference proteome</keyword>
<keyword evidence="2" id="KW-0808">Transferase</keyword>
<feature type="domain" description="Glycosyltransferase 2-like" evidence="1">
    <location>
        <begin position="12"/>
        <end position="172"/>
    </location>
</feature>